<gene>
    <name evidence="1" type="ORF">US24_C0046G0011</name>
</gene>
<evidence type="ECO:0000313" key="2">
    <source>
        <dbReference type="Proteomes" id="UP000034075"/>
    </source>
</evidence>
<evidence type="ECO:0000313" key="1">
    <source>
        <dbReference type="EMBL" id="KKQ11028.1"/>
    </source>
</evidence>
<proteinExistence type="predicted"/>
<dbReference type="Proteomes" id="UP000034075">
    <property type="component" value="Unassembled WGS sequence"/>
</dbReference>
<dbReference type="Gene3D" id="3.20.20.70">
    <property type="entry name" value="Aldolase class I"/>
    <property type="match status" value="1"/>
</dbReference>
<comment type="caution">
    <text evidence="1">The sequence shown here is derived from an EMBL/GenBank/DDBJ whole genome shotgun (WGS) entry which is preliminary data.</text>
</comment>
<dbReference type="SUPFAM" id="SSF51395">
    <property type="entry name" value="FMN-linked oxidoreductases"/>
    <property type="match status" value="1"/>
</dbReference>
<dbReference type="AlphaFoldDB" id="A0A0G0EVQ5"/>
<organism evidence="1 2">
    <name type="scientific">candidate division WS6 bacterium GW2011_GWC2_36_7</name>
    <dbReference type="NCBI Taxonomy" id="1619091"/>
    <lineage>
        <taxon>Bacteria</taxon>
        <taxon>Candidatus Dojkabacteria</taxon>
    </lineage>
</organism>
<name>A0A0G0EVQ5_9BACT</name>
<feature type="non-terminal residue" evidence="1">
    <location>
        <position position="1"/>
    </location>
</feature>
<dbReference type="InterPro" id="IPR013785">
    <property type="entry name" value="Aldolase_TIM"/>
</dbReference>
<reference evidence="1 2" key="1">
    <citation type="journal article" date="2015" name="Nature">
        <title>rRNA introns, odd ribosomes, and small enigmatic genomes across a large radiation of phyla.</title>
        <authorList>
            <person name="Brown C.T."/>
            <person name="Hug L.A."/>
            <person name="Thomas B.C."/>
            <person name="Sharon I."/>
            <person name="Castelle C.J."/>
            <person name="Singh A."/>
            <person name="Wilkins M.J."/>
            <person name="Williams K.H."/>
            <person name="Banfield J.F."/>
        </authorList>
    </citation>
    <scope>NUCLEOTIDE SEQUENCE [LARGE SCALE GENOMIC DNA]</scope>
</reference>
<dbReference type="InterPro" id="IPR011990">
    <property type="entry name" value="TPR-like_helical_dom_sf"/>
</dbReference>
<sequence length="77" mass="8788">IKPDYANAHFLLGFTYSKLGRWQDAIEFILAGADAIAIGTFNFIDPYGPINILEGIQKYMEKNKYQIMLDFKGKINI</sequence>
<dbReference type="SUPFAM" id="SSF48452">
    <property type="entry name" value="TPR-like"/>
    <property type="match status" value="1"/>
</dbReference>
<dbReference type="EMBL" id="LBSF01000046">
    <property type="protein sequence ID" value="KKQ11028.1"/>
    <property type="molecule type" value="Genomic_DNA"/>
</dbReference>
<protein>
    <submittedName>
        <fullName evidence="1">Dihydroorotate dehydrogenase</fullName>
    </submittedName>
</protein>
<accession>A0A0G0EVQ5</accession>